<sequence>MGSSTLFKSLPKFGHFGAPAIARRSPTSNTSLLFASNPKFIHTNPPQDGSEAKDAINPEANEGMTPGEHMMQDKAYSTAEHVSEKTRDMAGMLSARAQEVSAKAKEAMEAAKDSAHRAKDTVVETTKDSKQFVKANAKTVEKCMNTKNRS</sequence>
<keyword evidence="2" id="KW-1185">Reference proteome</keyword>
<feature type="region of interest" description="Disordered" evidence="1">
    <location>
        <begin position="37"/>
        <end position="68"/>
    </location>
</feature>
<name>A0A6J1F3W7_CUCMO</name>
<feature type="compositionally biased region" description="Basic and acidic residues" evidence="1">
    <location>
        <begin position="102"/>
        <end position="129"/>
    </location>
</feature>
<dbReference type="RefSeq" id="XP_022933143.1">
    <property type="nucleotide sequence ID" value="XM_023077375.1"/>
</dbReference>
<feature type="region of interest" description="Disordered" evidence="1">
    <location>
        <begin position="95"/>
        <end position="129"/>
    </location>
</feature>
<gene>
    <name evidence="3" type="primary">LOC111439943</name>
</gene>
<dbReference type="AlphaFoldDB" id="A0A6J1F3W7"/>
<dbReference type="GeneID" id="111439943"/>
<dbReference type="KEGG" id="cmos:111439943"/>
<organism evidence="2 3">
    <name type="scientific">Cucurbita moschata</name>
    <name type="common">Winter crookneck squash</name>
    <name type="synonym">Cucurbita pepo var. moschata</name>
    <dbReference type="NCBI Taxonomy" id="3662"/>
    <lineage>
        <taxon>Eukaryota</taxon>
        <taxon>Viridiplantae</taxon>
        <taxon>Streptophyta</taxon>
        <taxon>Embryophyta</taxon>
        <taxon>Tracheophyta</taxon>
        <taxon>Spermatophyta</taxon>
        <taxon>Magnoliopsida</taxon>
        <taxon>eudicotyledons</taxon>
        <taxon>Gunneridae</taxon>
        <taxon>Pentapetalae</taxon>
        <taxon>rosids</taxon>
        <taxon>fabids</taxon>
        <taxon>Cucurbitales</taxon>
        <taxon>Cucurbitaceae</taxon>
        <taxon>Cucurbiteae</taxon>
        <taxon>Cucurbita</taxon>
    </lineage>
</organism>
<evidence type="ECO:0000256" key="1">
    <source>
        <dbReference type="SAM" id="MobiDB-lite"/>
    </source>
</evidence>
<evidence type="ECO:0000313" key="2">
    <source>
        <dbReference type="Proteomes" id="UP000504609"/>
    </source>
</evidence>
<evidence type="ECO:0000313" key="3">
    <source>
        <dbReference type="RefSeq" id="XP_022933143.1"/>
    </source>
</evidence>
<protein>
    <submittedName>
        <fullName evidence="3">Uncharacterized protein At4g13230</fullName>
    </submittedName>
</protein>
<dbReference type="Proteomes" id="UP000504609">
    <property type="component" value="Unplaced"/>
</dbReference>
<reference evidence="3" key="1">
    <citation type="submission" date="2025-08" db="UniProtKB">
        <authorList>
            <consortium name="RefSeq"/>
        </authorList>
    </citation>
    <scope>IDENTIFICATION</scope>
    <source>
        <tissue evidence="3">Young leaves</tissue>
    </source>
</reference>
<proteinExistence type="predicted"/>
<accession>A0A6J1F3W7</accession>